<dbReference type="GO" id="GO:0004177">
    <property type="term" value="F:aminopeptidase activity"/>
    <property type="evidence" value="ECO:0007669"/>
    <property type="project" value="UniProtKB-KW"/>
</dbReference>
<dbReference type="KEGG" id="spon:HME9304_00860"/>
<reference evidence="2 3" key="1">
    <citation type="submission" date="2018-06" db="EMBL/GenBank/DDBJ databases">
        <title>Spongiibacterium sp. HME9304 Genome sequencing and assembly.</title>
        <authorList>
            <person name="Kang H."/>
            <person name="Kim H."/>
            <person name="Joh K."/>
        </authorList>
    </citation>
    <scope>NUCLEOTIDE SEQUENCE [LARGE SCALE GENOMIC DNA]</scope>
    <source>
        <strain evidence="2 3">HME9304</strain>
    </source>
</reference>
<evidence type="ECO:0000259" key="1">
    <source>
        <dbReference type="Pfam" id="PF04389"/>
    </source>
</evidence>
<keyword evidence="3" id="KW-1185">Reference proteome</keyword>
<dbReference type="PANTHER" id="PTHR12147">
    <property type="entry name" value="METALLOPEPTIDASE M28 FAMILY MEMBER"/>
    <property type="match status" value="1"/>
</dbReference>
<keyword evidence="2" id="KW-0645">Protease</keyword>
<name>A0A2Z4LQ40_9FLAO</name>
<dbReference type="SUPFAM" id="SSF53187">
    <property type="entry name" value="Zn-dependent exopeptidases"/>
    <property type="match status" value="1"/>
</dbReference>
<dbReference type="Proteomes" id="UP000248536">
    <property type="component" value="Chromosome"/>
</dbReference>
<dbReference type="InterPro" id="IPR045175">
    <property type="entry name" value="M28_fam"/>
</dbReference>
<keyword evidence="2" id="KW-0031">Aminopeptidase</keyword>
<feature type="domain" description="Peptidase M28" evidence="1">
    <location>
        <begin position="132"/>
        <end position="330"/>
    </location>
</feature>
<sequence length="354" mass="39699">MLFLSLGKLSKVQMVKILSFFLIVLMGCGSTQTVETTIVQPSGPEGVKGSIVEEVPKTETNSIANSNFSNTERVRDIMNYLASDDLKGRDSGSEGIEIAAKYIENYFKSYKVAPYFDSYRDTLSNYKKTSYNIVGIVEGNDPVLKKEYILIGAHYDHIGIIKIENGDAIANGANDNASGTATVMELARYFGTKKTNKRSIIFALFSAEEKGLLGSKHLAEKLKSQNLNLYTMLNFEMTGVPLKGKDYLVYITGYKKSNLAEVANKYSDENLIGYLPTAREYNLFQRSDNYPFHKEFAVPSHTFCTFDFTNFAYYHKVDDEVKLMDFDHMTALINKMIPVLEGISTSSIQEVKVN</sequence>
<evidence type="ECO:0000313" key="2">
    <source>
        <dbReference type="EMBL" id="AWX43869.1"/>
    </source>
</evidence>
<keyword evidence="2" id="KW-0378">Hydrolase</keyword>
<dbReference type="CDD" id="cd03877">
    <property type="entry name" value="M28_like"/>
    <property type="match status" value="1"/>
</dbReference>
<dbReference type="GO" id="GO:0008235">
    <property type="term" value="F:metalloexopeptidase activity"/>
    <property type="evidence" value="ECO:0007669"/>
    <property type="project" value="InterPro"/>
</dbReference>
<protein>
    <submittedName>
        <fullName evidence="2">Bacterial leucyl aminopeptidase</fullName>
        <ecNumber evidence="2">3.4.11.10</ecNumber>
    </submittedName>
</protein>
<accession>A0A2Z4LQ40</accession>
<dbReference type="InterPro" id="IPR007484">
    <property type="entry name" value="Peptidase_M28"/>
</dbReference>
<dbReference type="AlphaFoldDB" id="A0A2Z4LQ40"/>
<dbReference type="EMBL" id="CP030104">
    <property type="protein sequence ID" value="AWX43869.1"/>
    <property type="molecule type" value="Genomic_DNA"/>
</dbReference>
<gene>
    <name evidence="2" type="ORF">HME9304_00860</name>
</gene>
<dbReference type="GO" id="GO:0006508">
    <property type="term" value="P:proteolysis"/>
    <property type="evidence" value="ECO:0007669"/>
    <property type="project" value="InterPro"/>
</dbReference>
<dbReference type="EC" id="3.4.11.10" evidence="2"/>
<evidence type="ECO:0000313" key="3">
    <source>
        <dbReference type="Proteomes" id="UP000248536"/>
    </source>
</evidence>
<proteinExistence type="predicted"/>
<organism evidence="2 3">
    <name type="scientific">Flagellimonas maritima</name>
    <dbReference type="NCBI Taxonomy" id="1383885"/>
    <lineage>
        <taxon>Bacteria</taxon>
        <taxon>Pseudomonadati</taxon>
        <taxon>Bacteroidota</taxon>
        <taxon>Flavobacteriia</taxon>
        <taxon>Flavobacteriales</taxon>
        <taxon>Flavobacteriaceae</taxon>
        <taxon>Flagellimonas</taxon>
    </lineage>
</organism>
<dbReference type="PANTHER" id="PTHR12147:SF26">
    <property type="entry name" value="PEPTIDASE M28 DOMAIN-CONTAINING PROTEIN"/>
    <property type="match status" value="1"/>
</dbReference>
<dbReference type="Gene3D" id="3.40.630.10">
    <property type="entry name" value="Zn peptidases"/>
    <property type="match status" value="1"/>
</dbReference>
<dbReference type="Pfam" id="PF04389">
    <property type="entry name" value="Peptidase_M28"/>
    <property type="match status" value="1"/>
</dbReference>